<feature type="chain" id="PRO_5003458450" evidence="8">
    <location>
        <begin position="20"/>
        <end position="181"/>
    </location>
</feature>
<dbReference type="AlphaFoldDB" id="G3W2D8"/>
<proteinExistence type="inferred from homology"/>
<evidence type="ECO:0000256" key="3">
    <source>
        <dbReference type="ARBA" id="ARBA00022525"/>
    </source>
</evidence>
<accession>G3W2D8</accession>
<sequence length="181" mass="20904">MKINLLLTLGLVLISALHAHGLAYDKNADWQEFSGHWRSILLASSDHQRIKEGGDMKFFINKIKSHKDNVVFDLFLKEGEKCVPYAMSAKKEKDSNVLYVQYEGENRIYIRNRDGSQALLLITRNIQEGKKTTIVELYGRSKDVSEKMVTDFNNVCKRNGIPEDNIIDMTKDDECYRNKEQ</sequence>
<dbReference type="Ensembl" id="ENSSHAT00000009677.2">
    <property type="protein sequence ID" value="ENSSHAP00000009593.1"/>
    <property type="gene ID" value="ENSSHAG00000008301.2"/>
</dbReference>
<comment type="subcellular location">
    <subcellularLocation>
        <location evidence="1">Secreted</location>
    </subcellularLocation>
</comment>
<dbReference type="FunCoup" id="G3W2D8">
    <property type="interactions" value="140"/>
</dbReference>
<dbReference type="InterPro" id="IPR012674">
    <property type="entry name" value="Calycin"/>
</dbReference>
<gene>
    <name evidence="10" type="primary">LCN9</name>
</gene>
<evidence type="ECO:0000256" key="2">
    <source>
        <dbReference type="ARBA" id="ARBA00006889"/>
    </source>
</evidence>
<name>G3W2D8_SARHA</name>
<dbReference type="Gene3D" id="2.40.128.20">
    <property type="match status" value="1"/>
</dbReference>
<evidence type="ECO:0000313" key="10">
    <source>
        <dbReference type="Ensembl" id="ENSSHAP00000009593.1"/>
    </source>
</evidence>
<dbReference type="InParanoid" id="G3W2D8"/>
<comment type="similarity">
    <text evidence="2 7">Belongs to the calycin superfamily. Lipocalin family.</text>
</comment>
<dbReference type="GO" id="GO:0005615">
    <property type="term" value="C:extracellular space"/>
    <property type="evidence" value="ECO:0007669"/>
    <property type="project" value="TreeGrafter"/>
</dbReference>
<dbReference type="RefSeq" id="XP_031810834.1">
    <property type="nucleotide sequence ID" value="XM_031954974.1"/>
</dbReference>
<protein>
    <submittedName>
        <fullName evidence="10">Lipocalin 9</fullName>
    </submittedName>
</protein>
<evidence type="ECO:0000313" key="11">
    <source>
        <dbReference type="Proteomes" id="UP000007648"/>
    </source>
</evidence>
<evidence type="ECO:0000256" key="6">
    <source>
        <dbReference type="ARBA" id="ARBA00023157"/>
    </source>
</evidence>
<dbReference type="InterPro" id="IPR002971">
    <property type="entry name" value="Maj_urinary"/>
</dbReference>
<dbReference type="eggNOG" id="ENOG502RTZI">
    <property type="taxonomic scope" value="Eukaryota"/>
</dbReference>
<keyword evidence="5" id="KW-0494">Milk protein</keyword>
<dbReference type="GeneID" id="116421799"/>
<dbReference type="PANTHER" id="PTHR11430:SF76">
    <property type="entry name" value="MAJOR URINARY PROTEIN 1-RELATED"/>
    <property type="match status" value="1"/>
</dbReference>
<keyword evidence="3" id="KW-0964">Secreted</keyword>
<dbReference type="CTD" id="392399"/>
<dbReference type="PROSITE" id="PS00213">
    <property type="entry name" value="LIPOCALIN"/>
    <property type="match status" value="1"/>
</dbReference>
<dbReference type="OMA" id="QYEGENR"/>
<dbReference type="InterPro" id="IPR000566">
    <property type="entry name" value="Lipocln_cytosolic_FA-bd_dom"/>
</dbReference>
<evidence type="ECO:0000259" key="9">
    <source>
        <dbReference type="Pfam" id="PF00061"/>
    </source>
</evidence>
<keyword evidence="11" id="KW-1185">Reference proteome</keyword>
<dbReference type="Proteomes" id="UP000007648">
    <property type="component" value="Unassembled WGS sequence"/>
</dbReference>
<dbReference type="PANTHER" id="PTHR11430">
    <property type="entry name" value="LIPOCALIN"/>
    <property type="match status" value="1"/>
</dbReference>
<evidence type="ECO:0000256" key="1">
    <source>
        <dbReference type="ARBA" id="ARBA00004613"/>
    </source>
</evidence>
<feature type="signal peptide" evidence="8">
    <location>
        <begin position="1"/>
        <end position="19"/>
    </location>
</feature>
<reference evidence="10 11" key="1">
    <citation type="journal article" date="2011" name="Proc. Natl. Acad. Sci. U.S.A.">
        <title>Genetic diversity and population structure of the endangered marsupial Sarcophilus harrisii (Tasmanian devil).</title>
        <authorList>
            <person name="Miller W."/>
            <person name="Hayes V.M."/>
            <person name="Ratan A."/>
            <person name="Petersen D.C."/>
            <person name="Wittekindt N.E."/>
            <person name="Miller J."/>
            <person name="Walenz B."/>
            <person name="Knight J."/>
            <person name="Qi J."/>
            <person name="Zhao F."/>
            <person name="Wang Q."/>
            <person name="Bedoya-Reina O.C."/>
            <person name="Katiyar N."/>
            <person name="Tomsho L.P."/>
            <person name="Kasson L.M."/>
            <person name="Hardie R.A."/>
            <person name="Woodbridge P."/>
            <person name="Tindall E.A."/>
            <person name="Bertelsen M.F."/>
            <person name="Dixon D."/>
            <person name="Pyecroft S."/>
            <person name="Helgen K.M."/>
            <person name="Lesk A.M."/>
            <person name="Pringle T.H."/>
            <person name="Patterson N."/>
            <person name="Zhang Y."/>
            <person name="Kreiss A."/>
            <person name="Woods G.M."/>
            <person name="Jones M.E."/>
            <person name="Schuster S.C."/>
        </authorList>
    </citation>
    <scope>NUCLEOTIDE SEQUENCE [LARGE SCALE GENOMIC DNA]</scope>
</reference>
<dbReference type="SUPFAM" id="SSF50814">
    <property type="entry name" value="Lipocalins"/>
    <property type="match status" value="1"/>
</dbReference>
<reference evidence="10" key="3">
    <citation type="submission" date="2025-09" db="UniProtKB">
        <authorList>
            <consortium name="Ensembl"/>
        </authorList>
    </citation>
    <scope>IDENTIFICATION</scope>
</reference>
<evidence type="ECO:0000256" key="7">
    <source>
        <dbReference type="RuleBase" id="RU003695"/>
    </source>
</evidence>
<feature type="domain" description="Lipocalin/cytosolic fatty-acid binding" evidence="9">
    <location>
        <begin position="34"/>
        <end position="172"/>
    </location>
</feature>
<evidence type="ECO:0000256" key="5">
    <source>
        <dbReference type="ARBA" id="ARBA00022743"/>
    </source>
</evidence>
<dbReference type="OrthoDB" id="9048943at2759"/>
<dbReference type="GO" id="GO:0036094">
    <property type="term" value="F:small molecule binding"/>
    <property type="evidence" value="ECO:0007669"/>
    <property type="project" value="InterPro"/>
</dbReference>
<dbReference type="KEGG" id="shr:116421799"/>
<reference evidence="10" key="2">
    <citation type="submission" date="2025-08" db="UniProtKB">
        <authorList>
            <consortium name="Ensembl"/>
        </authorList>
    </citation>
    <scope>IDENTIFICATION</scope>
</reference>
<dbReference type="GeneTree" id="ENSGT01050000244868"/>
<dbReference type="Pfam" id="PF00061">
    <property type="entry name" value="Lipocalin"/>
    <property type="match status" value="1"/>
</dbReference>
<keyword evidence="4 8" id="KW-0732">Signal</keyword>
<evidence type="ECO:0000256" key="8">
    <source>
        <dbReference type="SAM" id="SignalP"/>
    </source>
</evidence>
<keyword evidence="6" id="KW-1015">Disulfide bond</keyword>
<evidence type="ECO:0000256" key="4">
    <source>
        <dbReference type="ARBA" id="ARBA00022729"/>
    </source>
</evidence>
<dbReference type="InterPro" id="IPR022272">
    <property type="entry name" value="Lipocalin_CS"/>
</dbReference>
<dbReference type="HOGENOM" id="CLU_094061_4_0_1"/>
<dbReference type="InterPro" id="IPR002345">
    <property type="entry name" value="Lipocalin"/>
</dbReference>
<dbReference type="PRINTS" id="PR01221">
    <property type="entry name" value="MAJORURINARY"/>
</dbReference>
<organism evidence="10 11">
    <name type="scientific">Sarcophilus harrisii</name>
    <name type="common">Tasmanian devil</name>
    <name type="synonym">Sarcophilus laniarius</name>
    <dbReference type="NCBI Taxonomy" id="9305"/>
    <lineage>
        <taxon>Eukaryota</taxon>
        <taxon>Metazoa</taxon>
        <taxon>Chordata</taxon>
        <taxon>Craniata</taxon>
        <taxon>Vertebrata</taxon>
        <taxon>Euteleostomi</taxon>
        <taxon>Mammalia</taxon>
        <taxon>Metatheria</taxon>
        <taxon>Dasyuromorphia</taxon>
        <taxon>Dasyuridae</taxon>
        <taxon>Sarcophilus</taxon>
    </lineage>
</organism>